<feature type="compositionally biased region" description="Basic and acidic residues" evidence="1">
    <location>
        <begin position="22"/>
        <end position="34"/>
    </location>
</feature>
<evidence type="ECO:0008006" key="3">
    <source>
        <dbReference type="Google" id="ProtNLM"/>
    </source>
</evidence>
<dbReference type="AlphaFoldDB" id="A0A452VMI2"/>
<evidence type="ECO:0000313" key="2">
    <source>
        <dbReference type="Ensembl" id="ENSUMAP00000034981"/>
    </source>
</evidence>
<organism evidence="2">
    <name type="scientific">Ursus maritimus</name>
    <name type="common">Polar bear</name>
    <name type="synonym">Thalarctos maritimus</name>
    <dbReference type="NCBI Taxonomy" id="29073"/>
    <lineage>
        <taxon>Eukaryota</taxon>
        <taxon>Metazoa</taxon>
        <taxon>Chordata</taxon>
        <taxon>Craniata</taxon>
        <taxon>Vertebrata</taxon>
        <taxon>Euteleostomi</taxon>
        <taxon>Mammalia</taxon>
        <taxon>Eutheria</taxon>
        <taxon>Laurasiatheria</taxon>
        <taxon>Carnivora</taxon>
        <taxon>Caniformia</taxon>
        <taxon>Ursidae</taxon>
        <taxon>Ursus</taxon>
    </lineage>
</organism>
<feature type="compositionally biased region" description="Low complexity" evidence="1">
    <location>
        <begin position="53"/>
        <end position="69"/>
    </location>
</feature>
<accession>A0A452VMI2</accession>
<feature type="compositionally biased region" description="Acidic residues" evidence="1">
    <location>
        <begin position="70"/>
        <end position="84"/>
    </location>
</feature>
<protein>
    <recommendedName>
        <fullName evidence="3">Sorting nexin-21</fullName>
    </recommendedName>
</protein>
<sequence>MLWTAAKSTERARRQLSAEPGASERRLDSKEGRRTVAAGPPSSSIYRHSQEKLSGGLSSRLSGTLSFTSAEDEEEEDEEDDGEVGPDPLPSGDGASGEDAERSPPPDGQRGSQPLARQLQDFWKKSRNTLVPQRLLFEVTSANVVKDPPSKYVVSEGPGTPGL</sequence>
<reference evidence="2" key="1">
    <citation type="submission" date="2019-03" db="UniProtKB">
        <authorList>
            <consortium name="Ensembl"/>
        </authorList>
    </citation>
    <scope>IDENTIFICATION</scope>
</reference>
<evidence type="ECO:0000256" key="1">
    <source>
        <dbReference type="SAM" id="MobiDB-lite"/>
    </source>
</evidence>
<name>A0A452VMI2_URSMA</name>
<feature type="region of interest" description="Disordered" evidence="1">
    <location>
        <begin position="1"/>
        <end position="120"/>
    </location>
</feature>
<proteinExistence type="predicted"/>
<dbReference type="Ensembl" id="ENSUMAT00000041363.1">
    <property type="protein sequence ID" value="ENSUMAP00000034981.1"/>
    <property type="gene ID" value="ENSUMAG00000025160.1"/>
</dbReference>
<dbReference type="GeneTree" id="ENSGT00530000063759"/>